<gene>
    <name evidence="15" type="ORF">AWC19_22515</name>
</gene>
<evidence type="ECO:0000256" key="5">
    <source>
        <dbReference type="ARBA" id="ARBA00022679"/>
    </source>
</evidence>
<dbReference type="Pfam" id="PF01066">
    <property type="entry name" value="CDP-OH_P_transf"/>
    <property type="match status" value="1"/>
</dbReference>
<evidence type="ECO:0000256" key="7">
    <source>
        <dbReference type="ARBA" id="ARBA00022989"/>
    </source>
</evidence>
<dbReference type="InterPro" id="IPR004570">
    <property type="entry name" value="Phosphatidylglycerol_P_synth"/>
</dbReference>
<dbReference type="Proteomes" id="UP000193529">
    <property type="component" value="Unassembled WGS sequence"/>
</dbReference>
<dbReference type="GO" id="GO:0046474">
    <property type="term" value="P:glycerophospholipid biosynthetic process"/>
    <property type="evidence" value="ECO:0007669"/>
    <property type="project" value="TreeGrafter"/>
</dbReference>
<evidence type="ECO:0000256" key="14">
    <source>
        <dbReference type="SAM" id="Phobius"/>
    </source>
</evidence>
<protein>
    <recommendedName>
        <fullName evidence="12">CDP-diacylglycerol--glycerol-3-phosphate 3-phosphatidyltransferase</fullName>
        <ecNumber evidence="12">2.7.8.5</ecNumber>
    </recommendedName>
</protein>
<evidence type="ECO:0000256" key="12">
    <source>
        <dbReference type="NCBIfam" id="TIGR00560"/>
    </source>
</evidence>
<evidence type="ECO:0000256" key="3">
    <source>
        <dbReference type="ARBA" id="ARBA00010441"/>
    </source>
</evidence>
<keyword evidence="10" id="KW-0594">Phospholipid biosynthesis</keyword>
<dbReference type="STRING" id="153971.AWC19_22515"/>
<evidence type="ECO:0000256" key="4">
    <source>
        <dbReference type="ARBA" id="ARBA00022516"/>
    </source>
</evidence>
<dbReference type="GO" id="GO:0016020">
    <property type="term" value="C:membrane"/>
    <property type="evidence" value="ECO:0007669"/>
    <property type="project" value="UniProtKB-SubCell"/>
</dbReference>
<evidence type="ECO:0000313" key="16">
    <source>
        <dbReference type="Proteomes" id="UP000193529"/>
    </source>
</evidence>
<dbReference type="InterPro" id="IPR043130">
    <property type="entry name" value="CDP-OH_PTrfase_TM_dom"/>
</dbReference>
<dbReference type="UniPathway" id="UPA00085"/>
<evidence type="ECO:0000256" key="1">
    <source>
        <dbReference type="ARBA" id="ARBA00004141"/>
    </source>
</evidence>
<keyword evidence="16" id="KW-1185">Reference proteome</keyword>
<dbReference type="InterPro" id="IPR050324">
    <property type="entry name" value="CDP-alcohol_PTase-I"/>
</dbReference>
<dbReference type="OrthoDB" id="9796672at2"/>
<keyword evidence="5 13" id="KW-0808">Transferase</keyword>
<evidence type="ECO:0000256" key="9">
    <source>
        <dbReference type="ARBA" id="ARBA00023136"/>
    </source>
</evidence>
<dbReference type="NCBIfam" id="TIGR00560">
    <property type="entry name" value="pgsA"/>
    <property type="match status" value="1"/>
</dbReference>
<feature type="transmembrane region" description="Helical" evidence="14">
    <location>
        <begin position="57"/>
        <end position="76"/>
    </location>
</feature>
<dbReference type="EC" id="2.7.8.5" evidence="12"/>
<dbReference type="AlphaFoldDB" id="A0A1X1YZ28"/>
<proteinExistence type="inferred from homology"/>
<dbReference type="PANTHER" id="PTHR14269:SF52">
    <property type="entry name" value="PHOSPHATIDYLGLYCEROPHOSPHATE SYNTHASE-RELATED"/>
    <property type="match status" value="1"/>
</dbReference>
<evidence type="ECO:0000256" key="13">
    <source>
        <dbReference type="RuleBase" id="RU003750"/>
    </source>
</evidence>
<dbReference type="PANTHER" id="PTHR14269">
    <property type="entry name" value="CDP-DIACYLGLYCEROL--GLYCEROL-3-PHOSPHATE 3-PHOSPHATIDYLTRANSFERASE-RELATED"/>
    <property type="match status" value="1"/>
</dbReference>
<evidence type="ECO:0000256" key="6">
    <source>
        <dbReference type="ARBA" id="ARBA00022692"/>
    </source>
</evidence>
<keyword evidence="11" id="KW-1208">Phospholipid metabolism</keyword>
<evidence type="ECO:0000313" key="15">
    <source>
        <dbReference type="EMBL" id="ORW16231.1"/>
    </source>
</evidence>
<dbReference type="InterPro" id="IPR000462">
    <property type="entry name" value="CDP-OH_P_trans"/>
</dbReference>
<feature type="transmembrane region" description="Helical" evidence="14">
    <location>
        <begin position="150"/>
        <end position="166"/>
    </location>
</feature>
<keyword evidence="8" id="KW-0443">Lipid metabolism</keyword>
<comment type="similarity">
    <text evidence="3 13">Belongs to the CDP-alcohol phosphatidyltransferase class-I family.</text>
</comment>
<feature type="transmembrane region" description="Helical" evidence="14">
    <location>
        <begin position="172"/>
        <end position="196"/>
    </location>
</feature>
<dbReference type="Gene3D" id="1.20.120.1760">
    <property type="match status" value="1"/>
</dbReference>
<organism evidence="15 16">
    <name type="scientific">Mycobacterium palustre</name>
    <dbReference type="NCBI Taxonomy" id="153971"/>
    <lineage>
        <taxon>Bacteria</taxon>
        <taxon>Bacillati</taxon>
        <taxon>Actinomycetota</taxon>
        <taxon>Actinomycetes</taxon>
        <taxon>Mycobacteriales</taxon>
        <taxon>Mycobacteriaceae</taxon>
        <taxon>Mycobacterium</taxon>
        <taxon>Mycobacterium simiae complex</taxon>
    </lineage>
</organism>
<keyword evidence="6 14" id="KW-0812">Transmembrane</keyword>
<keyword evidence="7 14" id="KW-1133">Transmembrane helix</keyword>
<dbReference type="EMBL" id="LQPJ01000156">
    <property type="protein sequence ID" value="ORW16231.1"/>
    <property type="molecule type" value="Genomic_DNA"/>
</dbReference>
<dbReference type="PIRSF" id="PIRSF000847">
    <property type="entry name" value="Phos_ph_gly_syn"/>
    <property type="match status" value="1"/>
</dbReference>
<dbReference type="GO" id="GO:0008444">
    <property type="term" value="F:CDP-diacylglycerol-glycerol-3-phosphate 3-phosphatidyltransferase activity"/>
    <property type="evidence" value="ECO:0007669"/>
    <property type="project" value="UniProtKB-UniRule"/>
</dbReference>
<comment type="pathway">
    <text evidence="2">Lipid metabolism; phospholipid metabolism.</text>
</comment>
<keyword evidence="4" id="KW-0444">Lipid biosynthesis</keyword>
<evidence type="ECO:0000256" key="10">
    <source>
        <dbReference type="ARBA" id="ARBA00023209"/>
    </source>
</evidence>
<evidence type="ECO:0000256" key="11">
    <source>
        <dbReference type="ARBA" id="ARBA00023264"/>
    </source>
</evidence>
<accession>A0A1X1YZ28</accession>
<evidence type="ECO:0000256" key="8">
    <source>
        <dbReference type="ARBA" id="ARBA00023098"/>
    </source>
</evidence>
<feature type="transmembrane region" description="Helical" evidence="14">
    <location>
        <begin position="30"/>
        <end position="50"/>
    </location>
</feature>
<keyword evidence="9 14" id="KW-0472">Membrane</keyword>
<reference evidence="15 16" key="1">
    <citation type="submission" date="2016-01" db="EMBL/GenBank/DDBJ databases">
        <title>The new phylogeny of the genus Mycobacterium.</title>
        <authorList>
            <person name="Tarcisio F."/>
            <person name="Conor M."/>
            <person name="Antonella G."/>
            <person name="Elisabetta G."/>
            <person name="Giulia F.S."/>
            <person name="Sara T."/>
            <person name="Anna F."/>
            <person name="Clotilde B."/>
            <person name="Roberto B."/>
            <person name="Veronica D.S."/>
            <person name="Fabio R."/>
            <person name="Monica P."/>
            <person name="Olivier J."/>
            <person name="Enrico T."/>
            <person name="Nicola S."/>
        </authorList>
    </citation>
    <scope>NUCLEOTIDE SEQUENCE [LARGE SCALE GENOMIC DNA]</scope>
    <source>
        <strain evidence="15 16">DSM 44572</strain>
    </source>
</reference>
<evidence type="ECO:0000256" key="2">
    <source>
        <dbReference type="ARBA" id="ARBA00005074"/>
    </source>
</evidence>
<dbReference type="InterPro" id="IPR048254">
    <property type="entry name" value="CDP_ALCOHOL_P_TRANSF_CS"/>
</dbReference>
<comment type="subcellular location">
    <subcellularLocation>
        <location evidence="1">Membrane</location>
        <topology evidence="1">Multi-pass membrane protein</topology>
    </subcellularLocation>
</comment>
<comment type="caution">
    <text evidence="15">The sequence shown here is derived from an EMBL/GenBank/DDBJ whole genome shotgun (WGS) entry which is preliminary data.</text>
</comment>
<dbReference type="PROSITE" id="PS00379">
    <property type="entry name" value="CDP_ALCOHOL_P_TRANSF"/>
    <property type="match status" value="1"/>
</dbReference>
<name>A0A1X1YZ28_9MYCO</name>
<sequence>MGALVNRYSEAVSGQPQTPPLVGRVRIANLANVLTLLRLVLVPIFLFALFAGDGHHIVSRLVAFVIFAVACITDRFDGLLARNYGMATEFGAFVDPIADKALIGSALIGLSMLGDLPWWVTAVIMTRELVVTLLRLAVIRRGVIPASWGGKLKTVAQALAIGLFVLPHSGPFLVLASVVMGAAIVLTVVTGIDYVASTVREVRQTTT</sequence>